<feature type="binding site" evidence="12">
    <location>
        <position position="189"/>
    </location>
    <ligand>
        <name>Zn(2+)</name>
        <dbReference type="ChEBI" id="CHEBI:29105"/>
        <label>2</label>
    </ligand>
</feature>
<dbReference type="PRINTS" id="PR00625">
    <property type="entry name" value="JDOMAIN"/>
</dbReference>
<dbReference type="InterPro" id="IPR002939">
    <property type="entry name" value="DnaJ_C"/>
</dbReference>
<dbReference type="Gene3D" id="1.10.287.110">
    <property type="entry name" value="DnaJ domain"/>
    <property type="match status" value="1"/>
</dbReference>
<dbReference type="NCBIfam" id="NF008035">
    <property type="entry name" value="PRK10767.1"/>
    <property type="match status" value="1"/>
</dbReference>
<dbReference type="CDD" id="cd10747">
    <property type="entry name" value="DnaJ_C"/>
    <property type="match status" value="1"/>
</dbReference>
<evidence type="ECO:0000256" key="9">
    <source>
        <dbReference type="ARBA" id="ARBA00053423"/>
    </source>
</evidence>
<reference evidence="17" key="2">
    <citation type="submission" date="2016-04" db="EMBL/GenBank/DDBJ databases">
        <title>First Complete Genome Sequence of a Subdivision 6 Acidobacterium.</title>
        <authorList>
            <person name="Huang S."/>
            <person name="Vieira S."/>
            <person name="Bunk B."/>
            <person name="Riedel T."/>
            <person name="Sproeer C."/>
            <person name="Overmann J."/>
        </authorList>
    </citation>
    <scope>NUCLEOTIDE SEQUENCE [LARGE SCALE GENOMIC DNA]</scope>
    <source>
        <strain evidence="17">DSM 100886 HEG_-6_39</strain>
    </source>
</reference>
<dbReference type="Pfam" id="PF00226">
    <property type="entry name" value="DnaJ"/>
    <property type="match status" value="1"/>
</dbReference>
<dbReference type="InterPro" id="IPR001305">
    <property type="entry name" value="HSP_DnaJ_Cys-rich_dom"/>
</dbReference>
<dbReference type="SMART" id="SM00271">
    <property type="entry name" value="DnaJ"/>
    <property type="match status" value="1"/>
</dbReference>
<evidence type="ECO:0000256" key="6">
    <source>
        <dbReference type="ARBA" id="ARBA00022833"/>
    </source>
</evidence>
<comment type="function">
    <text evidence="9 12">Participates actively in the response to hyperosmotic and heat shock by preventing the aggregation of stress-denatured proteins and by disaggregating proteins, also in an autonomous, DnaK-independent fashion. Unfolded proteins bind initially to DnaJ; upon interaction with the DnaJ-bound protein, DnaK hydrolyzes its bound ATP, resulting in the formation of a stable complex. GrpE releases ADP from DnaK; ATP binding to DnaK triggers the release of the substrate protein, thus completing the reaction cycle. Several rounds of ATP-dependent interactions between DnaJ, DnaK and GrpE are required for fully efficient folding. Also involved, together with DnaK and GrpE, in the DNA replication of plasmids through activation of initiation proteins.</text>
</comment>
<feature type="binding site" evidence="12">
    <location>
        <position position="153"/>
    </location>
    <ligand>
        <name>Zn(2+)</name>
        <dbReference type="ChEBI" id="CHEBI:29105"/>
        <label>1</label>
    </ligand>
</feature>
<feature type="binding site" evidence="12">
    <location>
        <position position="150"/>
    </location>
    <ligand>
        <name>Zn(2+)</name>
        <dbReference type="ChEBI" id="CHEBI:29105"/>
        <label>1</label>
    </ligand>
</feature>
<proteinExistence type="inferred from homology"/>
<dbReference type="Proteomes" id="UP000076079">
    <property type="component" value="Chromosome"/>
</dbReference>
<dbReference type="InterPro" id="IPR012724">
    <property type="entry name" value="DnaJ"/>
</dbReference>
<feature type="binding site" evidence="12">
    <location>
        <position position="203"/>
    </location>
    <ligand>
        <name>Zn(2+)</name>
        <dbReference type="ChEBI" id="CHEBI:29105"/>
        <label>1</label>
    </ligand>
</feature>
<keyword evidence="1 12" id="KW-0963">Cytoplasm</keyword>
<name>A0A143PR04_LUTPR</name>
<sequence>MAKRDYYEVLGVDKTVSEKDLKSAYRKLALQYHPDRNPGDHAAEDKFKEAAEAFAVLGDKDKRAAYDRFGHAGVGGAGGPQFDPSTFADFGDLFGGIGDVFGFGDIFGGGGRKRGGPRRGADLRYDLEISFEEAARGHEMQLQIPREETCETCKGSGAAAGTSPEQCGQCGGSGQLRYQQGFFTVARPCGSCRGTGRVIASPCGSCRGAGRVTRERKLTVRIPAGVATGQRMRLSGEGEHGTGGGPHGDLYVVFHVADHPYFHREGDDLHCEVPVQFTTLALGGTINVPTLDGPHALDIPEGTQPGTSLRVRGKGLPNVSGRGHGDLHVIVGVQVPKKPSRELREALEALRTVLPADTGDAASHDRSGEDKPFFERVKDMFG</sequence>
<dbReference type="GO" id="GO:0005737">
    <property type="term" value="C:cytoplasm"/>
    <property type="evidence" value="ECO:0007669"/>
    <property type="project" value="UniProtKB-SubCell"/>
</dbReference>
<dbReference type="OrthoDB" id="9779889at2"/>
<dbReference type="PATRIC" id="fig|1813736.3.peg.4634"/>
<dbReference type="Pfam" id="PF01556">
    <property type="entry name" value="DnaJ_C"/>
    <property type="match status" value="1"/>
</dbReference>
<keyword evidence="4 12" id="KW-0677">Repeat</keyword>
<keyword evidence="17" id="KW-1185">Reference proteome</keyword>
<comment type="similarity">
    <text evidence="10 12">Belongs to the DnaJ family.</text>
</comment>
<dbReference type="GO" id="GO:0042026">
    <property type="term" value="P:protein refolding"/>
    <property type="evidence" value="ECO:0007669"/>
    <property type="project" value="TreeGrafter"/>
</dbReference>
<dbReference type="FunFam" id="1.10.287.110:FF:000034">
    <property type="entry name" value="Chaperone protein DnaJ"/>
    <property type="match status" value="1"/>
</dbReference>
<gene>
    <name evidence="16" type="primary">dnaJ_2</name>
    <name evidence="12" type="synonym">dnaJ</name>
    <name evidence="16" type="ORF">LuPra_04394</name>
</gene>
<feature type="zinc finger region" description="CR-type" evidence="13">
    <location>
        <begin position="137"/>
        <end position="215"/>
    </location>
</feature>
<dbReference type="NCBIfam" id="TIGR02349">
    <property type="entry name" value="DnaJ_bact"/>
    <property type="match status" value="1"/>
</dbReference>
<dbReference type="Pfam" id="PF00684">
    <property type="entry name" value="DnaJ_CXXCXGXG"/>
    <property type="match status" value="1"/>
</dbReference>
<evidence type="ECO:0000313" key="17">
    <source>
        <dbReference type="Proteomes" id="UP000076079"/>
    </source>
</evidence>
<keyword evidence="2 12" id="KW-0235">DNA replication</keyword>
<dbReference type="PANTHER" id="PTHR43096">
    <property type="entry name" value="DNAJ HOMOLOG 1, MITOCHONDRIAL-RELATED"/>
    <property type="match status" value="1"/>
</dbReference>
<evidence type="ECO:0000256" key="3">
    <source>
        <dbReference type="ARBA" id="ARBA00022723"/>
    </source>
</evidence>
<feature type="repeat" description="CXXCXGXG motif" evidence="12">
    <location>
        <begin position="189"/>
        <end position="196"/>
    </location>
</feature>
<evidence type="ECO:0000256" key="13">
    <source>
        <dbReference type="PROSITE-ProRule" id="PRU00546"/>
    </source>
</evidence>
<dbReference type="FunFam" id="2.60.260.20:FF:000005">
    <property type="entry name" value="Chaperone protein dnaJ 1, mitochondrial"/>
    <property type="match status" value="1"/>
</dbReference>
<keyword evidence="3 12" id="KW-0479">Metal-binding</keyword>
<comment type="cofactor">
    <cofactor evidence="12">
        <name>Zn(2+)</name>
        <dbReference type="ChEBI" id="CHEBI:29105"/>
    </cofactor>
    <text evidence="12">Binds 2 Zn(2+) ions per monomer.</text>
</comment>
<dbReference type="FunFam" id="2.10.230.10:FF:000002">
    <property type="entry name" value="Molecular chaperone DnaJ"/>
    <property type="match status" value="1"/>
</dbReference>
<dbReference type="InterPro" id="IPR008971">
    <property type="entry name" value="HSP40/DnaJ_pept-bd"/>
</dbReference>
<dbReference type="PROSITE" id="PS50076">
    <property type="entry name" value="DNAJ_2"/>
    <property type="match status" value="1"/>
</dbReference>
<accession>A0A143PR04</accession>
<dbReference type="CDD" id="cd10719">
    <property type="entry name" value="DnaJ_zf"/>
    <property type="match status" value="1"/>
</dbReference>
<dbReference type="Gene3D" id="2.60.260.20">
    <property type="entry name" value="Urease metallochaperone UreE, N-terminal domain"/>
    <property type="match status" value="2"/>
</dbReference>
<feature type="binding site" evidence="12">
    <location>
        <position position="206"/>
    </location>
    <ligand>
        <name>Zn(2+)</name>
        <dbReference type="ChEBI" id="CHEBI:29105"/>
        <label>1</label>
    </ligand>
</feature>
<dbReference type="GO" id="GO:0005524">
    <property type="term" value="F:ATP binding"/>
    <property type="evidence" value="ECO:0007669"/>
    <property type="project" value="InterPro"/>
</dbReference>
<feature type="repeat" description="CXXCXGXG motif" evidence="12">
    <location>
        <begin position="203"/>
        <end position="210"/>
    </location>
</feature>
<keyword evidence="7 12" id="KW-0346">Stress response</keyword>
<comment type="domain">
    <text evidence="12">The J domain is necessary and sufficient to stimulate DnaK ATPase activity. Zinc center 1 plays an important role in the autonomous, DnaK-independent chaperone activity of DnaJ. Zinc center 2 is essential for interaction with DnaK and for DnaJ activity.</text>
</comment>
<evidence type="ECO:0000256" key="7">
    <source>
        <dbReference type="ARBA" id="ARBA00023016"/>
    </source>
</evidence>
<evidence type="ECO:0000259" key="15">
    <source>
        <dbReference type="PROSITE" id="PS51188"/>
    </source>
</evidence>
<feature type="domain" description="J" evidence="14">
    <location>
        <begin position="5"/>
        <end position="70"/>
    </location>
</feature>
<dbReference type="CDD" id="cd06257">
    <property type="entry name" value="DnaJ"/>
    <property type="match status" value="1"/>
</dbReference>
<dbReference type="GO" id="GO:0051082">
    <property type="term" value="F:unfolded protein binding"/>
    <property type="evidence" value="ECO:0007669"/>
    <property type="project" value="UniProtKB-UniRule"/>
</dbReference>
<dbReference type="SUPFAM" id="SSF57938">
    <property type="entry name" value="DnaJ/Hsp40 cysteine-rich domain"/>
    <property type="match status" value="1"/>
</dbReference>
<dbReference type="Gene3D" id="2.10.230.10">
    <property type="entry name" value="Heat shock protein DnaJ, cysteine-rich domain"/>
    <property type="match status" value="1"/>
</dbReference>
<keyword evidence="8 12" id="KW-0143">Chaperone</keyword>
<dbReference type="InterPro" id="IPR018253">
    <property type="entry name" value="DnaJ_domain_CS"/>
</dbReference>
<feature type="repeat" description="CXXCXGXG motif" evidence="12">
    <location>
        <begin position="167"/>
        <end position="174"/>
    </location>
</feature>
<dbReference type="InterPro" id="IPR036410">
    <property type="entry name" value="HSP_DnaJ_Cys-rich_dom_sf"/>
</dbReference>
<keyword evidence="5 12" id="KW-0863">Zinc-finger</keyword>
<comment type="subunit">
    <text evidence="12">Homodimer.</text>
</comment>
<dbReference type="RefSeq" id="WP_110172721.1">
    <property type="nucleotide sequence ID" value="NZ_CP015136.1"/>
</dbReference>
<dbReference type="PANTHER" id="PTHR43096:SF48">
    <property type="entry name" value="CHAPERONE PROTEIN DNAJ"/>
    <property type="match status" value="1"/>
</dbReference>
<feature type="domain" description="CR-type" evidence="15">
    <location>
        <begin position="137"/>
        <end position="215"/>
    </location>
</feature>
<dbReference type="GO" id="GO:0008270">
    <property type="term" value="F:zinc ion binding"/>
    <property type="evidence" value="ECO:0007669"/>
    <property type="project" value="UniProtKB-UniRule"/>
</dbReference>
<dbReference type="GO" id="GO:0009408">
    <property type="term" value="P:response to heat"/>
    <property type="evidence" value="ECO:0007669"/>
    <property type="project" value="InterPro"/>
</dbReference>
<evidence type="ECO:0000256" key="5">
    <source>
        <dbReference type="ARBA" id="ARBA00022771"/>
    </source>
</evidence>
<evidence type="ECO:0000256" key="11">
    <source>
        <dbReference type="ARBA" id="ARBA00067609"/>
    </source>
</evidence>
<evidence type="ECO:0000259" key="14">
    <source>
        <dbReference type="PROSITE" id="PS50076"/>
    </source>
</evidence>
<dbReference type="PROSITE" id="PS51188">
    <property type="entry name" value="ZF_CR"/>
    <property type="match status" value="1"/>
</dbReference>
<evidence type="ECO:0000256" key="2">
    <source>
        <dbReference type="ARBA" id="ARBA00022705"/>
    </source>
</evidence>
<dbReference type="PROSITE" id="PS00636">
    <property type="entry name" value="DNAJ_1"/>
    <property type="match status" value="1"/>
</dbReference>
<dbReference type="SUPFAM" id="SSF46565">
    <property type="entry name" value="Chaperone J-domain"/>
    <property type="match status" value="1"/>
</dbReference>
<feature type="binding site" evidence="12">
    <location>
        <position position="192"/>
    </location>
    <ligand>
        <name>Zn(2+)</name>
        <dbReference type="ChEBI" id="CHEBI:29105"/>
        <label>2</label>
    </ligand>
</feature>
<dbReference type="HAMAP" id="MF_01152">
    <property type="entry name" value="DnaJ"/>
    <property type="match status" value="1"/>
</dbReference>
<evidence type="ECO:0000256" key="1">
    <source>
        <dbReference type="ARBA" id="ARBA00022490"/>
    </source>
</evidence>
<dbReference type="InterPro" id="IPR001623">
    <property type="entry name" value="DnaJ_domain"/>
</dbReference>
<dbReference type="GO" id="GO:0031072">
    <property type="term" value="F:heat shock protein binding"/>
    <property type="evidence" value="ECO:0007669"/>
    <property type="project" value="InterPro"/>
</dbReference>
<organism evidence="16 17">
    <name type="scientific">Luteitalea pratensis</name>
    <dbReference type="NCBI Taxonomy" id="1855912"/>
    <lineage>
        <taxon>Bacteria</taxon>
        <taxon>Pseudomonadati</taxon>
        <taxon>Acidobacteriota</taxon>
        <taxon>Vicinamibacteria</taxon>
        <taxon>Vicinamibacterales</taxon>
        <taxon>Vicinamibacteraceae</taxon>
        <taxon>Luteitalea</taxon>
    </lineage>
</organism>
<feature type="binding site" evidence="12">
    <location>
        <position position="167"/>
    </location>
    <ligand>
        <name>Zn(2+)</name>
        <dbReference type="ChEBI" id="CHEBI:29105"/>
        <label>2</label>
    </ligand>
</feature>
<dbReference type="GO" id="GO:0006260">
    <property type="term" value="P:DNA replication"/>
    <property type="evidence" value="ECO:0007669"/>
    <property type="project" value="UniProtKB-KW"/>
</dbReference>
<evidence type="ECO:0000256" key="8">
    <source>
        <dbReference type="ARBA" id="ARBA00023186"/>
    </source>
</evidence>
<protein>
    <recommendedName>
        <fullName evidence="11 12">Chaperone protein DnaJ</fullName>
    </recommendedName>
</protein>
<evidence type="ECO:0000256" key="10">
    <source>
        <dbReference type="ARBA" id="ARBA00061004"/>
    </source>
</evidence>
<dbReference type="AlphaFoldDB" id="A0A143PR04"/>
<evidence type="ECO:0000256" key="4">
    <source>
        <dbReference type="ARBA" id="ARBA00022737"/>
    </source>
</evidence>
<feature type="repeat" description="CXXCXGXG motif" evidence="12">
    <location>
        <begin position="150"/>
        <end position="157"/>
    </location>
</feature>
<dbReference type="InterPro" id="IPR036869">
    <property type="entry name" value="J_dom_sf"/>
</dbReference>
<dbReference type="KEGG" id="abac:LuPra_04394"/>
<feature type="binding site" evidence="12">
    <location>
        <position position="170"/>
    </location>
    <ligand>
        <name>Zn(2+)</name>
        <dbReference type="ChEBI" id="CHEBI:29105"/>
        <label>2</label>
    </ligand>
</feature>
<comment type="subcellular location">
    <subcellularLocation>
        <location evidence="12">Cytoplasm</location>
    </subcellularLocation>
</comment>
<dbReference type="EMBL" id="CP015136">
    <property type="protein sequence ID" value="AMY11147.1"/>
    <property type="molecule type" value="Genomic_DNA"/>
</dbReference>
<dbReference type="SUPFAM" id="SSF49493">
    <property type="entry name" value="HSP40/DnaJ peptide-binding domain"/>
    <property type="match status" value="2"/>
</dbReference>
<evidence type="ECO:0000313" key="16">
    <source>
        <dbReference type="EMBL" id="AMY11147.1"/>
    </source>
</evidence>
<evidence type="ECO:0000256" key="12">
    <source>
        <dbReference type="HAMAP-Rule" id="MF_01152"/>
    </source>
</evidence>
<keyword evidence="6 12" id="KW-0862">Zinc</keyword>
<dbReference type="STRING" id="1855912.LuPra_04394"/>
<reference evidence="16 17" key="1">
    <citation type="journal article" date="2016" name="Genome Announc.">
        <title>First Complete Genome Sequence of a Subdivision 6 Acidobacterium Strain.</title>
        <authorList>
            <person name="Huang S."/>
            <person name="Vieira S."/>
            <person name="Bunk B."/>
            <person name="Riedel T."/>
            <person name="Sproer C."/>
            <person name="Overmann J."/>
        </authorList>
    </citation>
    <scope>NUCLEOTIDE SEQUENCE [LARGE SCALE GENOMIC DNA]</scope>
    <source>
        <strain evidence="17">DSM 100886 HEG_-6_39</strain>
    </source>
</reference>